<dbReference type="HOGENOM" id="CLU_1787477_0_0_1"/>
<accession>A0A0A2LCF0</accession>
<name>A0A0A2LCF0_PENIT</name>
<evidence type="ECO:0000313" key="3">
    <source>
        <dbReference type="Proteomes" id="UP000030104"/>
    </source>
</evidence>
<reference evidence="2 3" key="1">
    <citation type="journal article" date="2015" name="Mol. Plant Microbe Interact.">
        <title>Genome, transcriptome, and functional analyses of Penicillium expansum provide new insights into secondary metabolism and pathogenicity.</title>
        <authorList>
            <person name="Ballester A.R."/>
            <person name="Marcet-Houben M."/>
            <person name="Levin E."/>
            <person name="Sela N."/>
            <person name="Selma-Lazaro C."/>
            <person name="Carmona L."/>
            <person name="Wisniewski M."/>
            <person name="Droby S."/>
            <person name="Gonzalez-Candelas L."/>
            <person name="Gabaldon T."/>
        </authorList>
    </citation>
    <scope>NUCLEOTIDE SEQUENCE [LARGE SCALE GENOMIC DNA]</scope>
    <source>
        <strain evidence="2 3">PHI-1</strain>
    </source>
</reference>
<proteinExistence type="predicted"/>
<dbReference type="Proteomes" id="UP000030104">
    <property type="component" value="Unassembled WGS sequence"/>
</dbReference>
<dbReference type="AlphaFoldDB" id="A0A0A2LCF0"/>
<comment type="caution">
    <text evidence="2">The sequence shown here is derived from an EMBL/GenBank/DDBJ whole genome shotgun (WGS) entry which is preliminary data.</text>
</comment>
<organism evidence="2 3">
    <name type="scientific">Penicillium italicum</name>
    <name type="common">Blue mold</name>
    <dbReference type="NCBI Taxonomy" id="40296"/>
    <lineage>
        <taxon>Eukaryota</taxon>
        <taxon>Fungi</taxon>
        <taxon>Dikarya</taxon>
        <taxon>Ascomycota</taxon>
        <taxon>Pezizomycotina</taxon>
        <taxon>Eurotiomycetes</taxon>
        <taxon>Eurotiomycetidae</taxon>
        <taxon>Eurotiales</taxon>
        <taxon>Aspergillaceae</taxon>
        <taxon>Penicillium</taxon>
    </lineage>
</organism>
<gene>
    <name evidence="2" type="ORF">PITC_010620</name>
</gene>
<evidence type="ECO:0000256" key="1">
    <source>
        <dbReference type="SAM" id="SignalP"/>
    </source>
</evidence>
<feature type="signal peptide" evidence="1">
    <location>
        <begin position="1"/>
        <end position="17"/>
    </location>
</feature>
<keyword evidence="3" id="KW-1185">Reference proteome</keyword>
<keyword evidence="1" id="KW-0732">Signal</keyword>
<sequence length="145" mass="16523">MRFTFAVVTAFIATSLAITFPRNRDIVDLKRDHEFHWDLDGDNPNDIMHLFLTNHQGNNDAYDNPRCVRIASGLHKRDQGYIVPANSIKHCVGGGEGWKIRAHKENHCFDTVKICSPGRDCGNIWAETLDGFEFNVQPYQPLQPN</sequence>
<evidence type="ECO:0000313" key="2">
    <source>
        <dbReference type="EMBL" id="KGO77767.1"/>
    </source>
</evidence>
<protein>
    <submittedName>
        <fullName evidence="2">Uncharacterized protein</fullName>
    </submittedName>
</protein>
<feature type="chain" id="PRO_5001990905" evidence="1">
    <location>
        <begin position="18"/>
        <end position="145"/>
    </location>
</feature>
<dbReference type="EMBL" id="JQGA01000101">
    <property type="protein sequence ID" value="KGO77767.1"/>
    <property type="molecule type" value="Genomic_DNA"/>
</dbReference>